<sequence>MARCEAVLQSLVDSHKGGLASMHSMLMRKAGKDHLMVKTAIRSFVERNSDNWERVADMQPEALYLQILPIVETAMQKAGGHKPVPSR</sequence>
<name>A0A932R0T7_9BACT</name>
<organism evidence="1 2">
    <name type="scientific">Candidatus Sungiibacteriota bacterium</name>
    <dbReference type="NCBI Taxonomy" id="2750080"/>
    <lineage>
        <taxon>Bacteria</taxon>
        <taxon>Candidatus Sungiibacteriota</taxon>
    </lineage>
</organism>
<gene>
    <name evidence="1" type="ORF">HY221_01125</name>
</gene>
<accession>A0A932R0T7</accession>
<reference evidence="1" key="1">
    <citation type="submission" date="2020-07" db="EMBL/GenBank/DDBJ databases">
        <title>Huge and variable diversity of episymbiotic CPR bacteria and DPANN archaea in groundwater ecosystems.</title>
        <authorList>
            <person name="He C.Y."/>
            <person name="Keren R."/>
            <person name="Whittaker M."/>
            <person name="Farag I.F."/>
            <person name="Doudna J."/>
            <person name="Cate J.H.D."/>
            <person name="Banfield J.F."/>
        </authorList>
    </citation>
    <scope>NUCLEOTIDE SEQUENCE</scope>
    <source>
        <strain evidence="1">NC_groundwater_973_Pr1_S-0.2um_54_13</strain>
    </source>
</reference>
<comment type="caution">
    <text evidence="1">The sequence shown here is derived from an EMBL/GenBank/DDBJ whole genome shotgun (WGS) entry which is preliminary data.</text>
</comment>
<evidence type="ECO:0000313" key="2">
    <source>
        <dbReference type="Proteomes" id="UP000753196"/>
    </source>
</evidence>
<protein>
    <submittedName>
        <fullName evidence="1">Uncharacterized protein</fullName>
    </submittedName>
</protein>
<dbReference type="Proteomes" id="UP000753196">
    <property type="component" value="Unassembled WGS sequence"/>
</dbReference>
<evidence type="ECO:0000313" key="1">
    <source>
        <dbReference type="EMBL" id="MBI3630924.1"/>
    </source>
</evidence>
<proteinExistence type="predicted"/>
<dbReference type="AlphaFoldDB" id="A0A932R0T7"/>
<dbReference type="EMBL" id="JACQCR010000026">
    <property type="protein sequence ID" value="MBI3630924.1"/>
    <property type="molecule type" value="Genomic_DNA"/>
</dbReference>